<reference evidence="4 5" key="1">
    <citation type="submission" date="2018-11" db="EMBL/GenBank/DDBJ databases">
        <authorList>
            <consortium name="Pathogen Informatics"/>
        </authorList>
    </citation>
    <scope>NUCLEOTIDE SEQUENCE [LARGE SCALE GENOMIC DNA]</scope>
</reference>
<name>A0A183GKA3_HELPZ</name>
<dbReference type="InterPro" id="IPR036639">
    <property type="entry name" value="Cyt_c_oxidase_su4_sf"/>
</dbReference>
<evidence type="ECO:0000256" key="2">
    <source>
        <dbReference type="ARBA" id="ARBA00008135"/>
    </source>
</evidence>
<dbReference type="Proteomes" id="UP000050761">
    <property type="component" value="Unassembled WGS sequence"/>
</dbReference>
<evidence type="ECO:0000313" key="4">
    <source>
        <dbReference type="EMBL" id="VDP36718.1"/>
    </source>
</evidence>
<dbReference type="GO" id="GO:0005743">
    <property type="term" value="C:mitochondrial inner membrane"/>
    <property type="evidence" value="ECO:0007669"/>
    <property type="project" value="UniProtKB-SubCell"/>
</dbReference>
<keyword evidence="5" id="KW-1185">Reference proteome</keyword>
<evidence type="ECO:0000313" key="5">
    <source>
        <dbReference type="Proteomes" id="UP000050761"/>
    </source>
</evidence>
<dbReference type="GO" id="GO:0045277">
    <property type="term" value="C:respiratory chain complex IV"/>
    <property type="evidence" value="ECO:0007669"/>
    <property type="project" value="InterPro"/>
</dbReference>
<evidence type="ECO:0000256" key="1">
    <source>
        <dbReference type="ARBA" id="ARBA00004434"/>
    </source>
</evidence>
<dbReference type="InterPro" id="IPR004203">
    <property type="entry name" value="Cyt_c_oxidase_su4_fam"/>
</dbReference>
<accession>A0A3P8DS20</accession>
<organism evidence="5 6">
    <name type="scientific">Heligmosomoides polygyrus</name>
    <name type="common">Parasitic roundworm</name>
    <dbReference type="NCBI Taxonomy" id="6339"/>
    <lineage>
        <taxon>Eukaryota</taxon>
        <taxon>Metazoa</taxon>
        <taxon>Ecdysozoa</taxon>
        <taxon>Nematoda</taxon>
        <taxon>Chromadorea</taxon>
        <taxon>Rhabditida</taxon>
        <taxon>Rhabditina</taxon>
        <taxon>Rhabditomorpha</taxon>
        <taxon>Strongyloidea</taxon>
        <taxon>Heligmosomidae</taxon>
        <taxon>Heligmosomoides</taxon>
    </lineage>
</organism>
<accession>A0A183GKA3</accession>
<dbReference type="AlphaFoldDB" id="A0A183GKA3"/>
<dbReference type="Gene3D" id="1.10.442.10">
    <property type="entry name" value="Cytochrome c oxidase subunit IV"/>
    <property type="match status" value="1"/>
</dbReference>
<dbReference type="Pfam" id="PF02936">
    <property type="entry name" value="COX4"/>
    <property type="match status" value="1"/>
</dbReference>
<protein>
    <submittedName>
        <fullName evidence="4 6">Uncharacterized protein</fullName>
    </submittedName>
</protein>
<proteinExistence type="inferred from homology"/>
<dbReference type="WBParaSite" id="HPBE_0002312101-mRNA-1">
    <property type="protein sequence ID" value="HPBE_0002312101-mRNA-1"/>
    <property type="gene ID" value="HPBE_0002312101"/>
</dbReference>
<evidence type="ECO:0000256" key="3">
    <source>
        <dbReference type="ARBA" id="ARBA00023128"/>
    </source>
</evidence>
<comment type="similarity">
    <text evidence="2">Belongs to the cytochrome c oxidase IV family.</text>
</comment>
<dbReference type="SUPFAM" id="SSF81406">
    <property type="entry name" value="Mitochondrial cytochrome c oxidase subunit IV"/>
    <property type="match status" value="1"/>
</dbReference>
<keyword evidence="3" id="KW-0496">Mitochondrion</keyword>
<dbReference type="GO" id="GO:0006123">
    <property type="term" value="P:mitochondrial electron transport, cytochrome c to oxygen"/>
    <property type="evidence" value="ECO:0007669"/>
    <property type="project" value="InterPro"/>
</dbReference>
<comment type="subcellular location">
    <subcellularLocation>
        <location evidence="1">Mitochondrion inner membrane</location>
        <topology evidence="1">Single-pass membrane protein</topology>
    </subcellularLocation>
</comment>
<evidence type="ECO:0000313" key="6">
    <source>
        <dbReference type="WBParaSite" id="HPBE_0002312101-mRNA-1"/>
    </source>
</evidence>
<dbReference type="OrthoDB" id="186013at2759"/>
<gene>
    <name evidence="4" type="ORF">HPBE_LOCUS23120</name>
</gene>
<sequence length="112" mass="13254">MTESGEQKKFEAEKTWKKGRRRSINKINSIPEIPEELNKNFPSTTRIQLFNKQLGGKEKEESVEDNVYSDRLEYWYPAIGFRKVDDVITPIRKKELDDRKSLSLVDKKLLYC</sequence>
<dbReference type="EMBL" id="UZAH01034698">
    <property type="protein sequence ID" value="VDP36718.1"/>
    <property type="molecule type" value="Genomic_DNA"/>
</dbReference>
<reference evidence="6" key="2">
    <citation type="submission" date="2019-09" db="UniProtKB">
        <authorList>
            <consortium name="WormBaseParasite"/>
        </authorList>
    </citation>
    <scope>IDENTIFICATION</scope>
</reference>